<dbReference type="EMBL" id="BJVJ01000041">
    <property type="protein sequence ID" value="GEL24881.1"/>
    <property type="molecule type" value="Genomic_DNA"/>
</dbReference>
<organism evidence="1 2">
    <name type="scientific">Pseudonocardia sulfidoxydans NBRC 16205</name>
    <dbReference type="NCBI Taxonomy" id="1223511"/>
    <lineage>
        <taxon>Bacteria</taxon>
        <taxon>Bacillati</taxon>
        <taxon>Actinomycetota</taxon>
        <taxon>Actinomycetes</taxon>
        <taxon>Pseudonocardiales</taxon>
        <taxon>Pseudonocardiaceae</taxon>
        <taxon>Pseudonocardia</taxon>
    </lineage>
</organism>
<dbReference type="Proteomes" id="UP000321685">
    <property type="component" value="Unassembled WGS sequence"/>
</dbReference>
<name>A0A511DJA0_9PSEU</name>
<accession>A0A511DJA0</accession>
<sequence>MLIPEMLRARRRFDVARNLTAVERAPDSGEVARGCQQSRVGSVTSSDAASVVSRLVLSE</sequence>
<evidence type="ECO:0000313" key="2">
    <source>
        <dbReference type="Proteomes" id="UP000321685"/>
    </source>
</evidence>
<comment type="caution">
    <text evidence="1">The sequence shown here is derived from an EMBL/GenBank/DDBJ whole genome shotgun (WGS) entry which is preliminary data.</text>
</comment>
<dbReference type="AlphaFoldDB" id="A0A511DJA0"/>
<protein>
    <submittedName>
        <fullName evidence="1">Uncharacterized protein</fullName>
    </submittedName>
</protein>
<reference evidence="1 2" key="1">
    <citation type="submission" date="2019-07" db="EMBL/GenBank/DDBJ databases">
        <title>Whole genome shotgun sequence of Pseudonocardia sulfidoxydans NBRC 16205.</title>
        <authorList>
            <person name="Hosoyama A."/>
            <person name="Uohara A."/>
            <person name="Ohji S."/>
            <person name="Ichikawa N."/>
        </authorList>
    </citation>
    <scope>NUCLEOTIDE SEQUENCE [LARGE SCALE GENOMIC DNA]</scope>
    <source>
        <strain evidence="1 2">NBRC 16205</strain>
    </source>
</reference>
<proteinExistence type="predicted"/>
<evidence type="ECO:0000313" key="1">
    <source>
        <dbReference type="EMBL" id="GEL24881.1"/>
    </source>
</evidence>
<gene>
    <name evidence="1" type="ORF">PSU4_38350</name>
</gene>
<keyword evidence="2" id="KW-1185">Reference proteome</keyword>